<dbReference type="PANTHER" id="PTHR21461">
    <property type="entry name" value="GLYCOSYLTRANSFERASE FAMILY 92 PROTEIN"/>
    <property type="match status" value="1"/>
</dbReference>
<dbReference type="EMBL" id="CM000780">
    <property type="protein sequence ID" value="AQK50991.1"/>
    <property type="molecule type" value="Genomic_DNA"/>
</dbReference>
<dbReference type="AlphaFoldDB" id="A0A1D6PWT3"/>
<keyword evidence="3 8" id="KW-0328">Glycosyltransferase</keyword>
<keyword evidence="4 8" id="KW-0808">Transferase</keyword>
<feature type="region of interest" description="Disordered" evidence="9">
    <location>
        <begin position="184"/>
        <end position="257"/>
    </location>
</feature>
<dbReference type="EC" id="2.4.1.-" evidence="8"/>
<dbReference type="ExpressionAtlas" id="A0A1D6PWT3">
    <property type="expression patterns" value="baseline and differential"/>
</dbReference>
<feature type="region of interest" description="Disordered" evidence="9">
    <location>
        <begin position="265"/>
        <end position="284"/>
    </location>
</feature>
<evidence type="ECO:0000256" key="7">
    <source>
        <dbReference type="ARBA" id="ARBA00023136"/>
    </source>
</evidence>
<evidence type="ECO:0000256" key="1">
    <source>
        <dbReference type="ARBA" id="ARBA00004167"/>
    </source>
</evidence>
<protein>
    <recommendedName>
        <fullName evidence="8">Glycosyltransferase family 92 protein</fullName>
        <ecNumber evidence="8">2.4.1.-</ecNumber>
    </recommendedName>
</protein>
<evidence type="ECO:0000256" key="8">
    <source>
        <dbReference type="RuleBase" id="RU366017"/>
    </source>
</evidence>
<dbReference type="Pfam" id="PF01697">
    <property type="entry name" value="Glyco_transf_92"/>
    <property type="match status" value="1"/>
</dbReference>
<evidence type="ECO:0000256" key="6">
    <source>
        <dbReference type="ARBA" id="ARBA00022989"/>
    </source>
</evidence>
<keyword evidence="5" id="KW-0812">Transmembrane</keyword>
<dbReference type="GO" id="GO:0016757">
    <property type="term" value="F:glycosyltransferase activity"/>
    <property type="evidence" value="ECO:0007669"/>
    <property type="project" value="UniProtKB-UniRule"/>
</dbReference>
<dbReference type="InterPro" id="IPR008166">
    <property type="entry name" value="Glyco_transf_92"/>
</dbReference>
<feature type="compositionally biased region" description="Basic and acidic residues" evidence="9">
    <location>
        <begin position="205"/>
        <end position="216"/>
    </location>
</feature>
<evidence type="ECO:0000313" key="10">
    <source>
        <dbReference type="EMBL" id="AQK50991.1"/>
    </source>
</evidence>
<keyword evidence="6" id="KW-1133">Transmembrane helix</keyword>
<organism evidence="10">
    <name type="scientific">Zea mays</name>
    <name type="common">Maize</name>
    <dbReference type="NCBI Taxonomy" id="4577"/>
    <lineage>
        <taxon>Eukaryota</taxon>
        <taxon>Viridiplantae</taxon>
        <taxon>Streptophyta</taxon>
        <taxon>Embryophyta</taxon>
        <taxon>Tracheophyta</taxon>
        <taxon>Spermatophyta</taxon>
        <taxon>Magnoliopsida</taxon>
        <taxon>Liliopsida</taxon>
        <taxon>Poales</taxon>
        <taxon>Poaceae</taxon>
        <taxon>PACMAD clade</taxon>
        <taxon>Panicoideae</taxon>
        <taxon>Andropogonodae</taxon>
        <taxon>Andropogoneae</taxon>
        <taxon>Tripsacinae</taxon>
        <taxon>Zea</taxon>
    </lineage>
</organism>
<reference evidence="10" key="1">
    <citation type="submission" date="2015-12" db="EMBL/GenBank/DDBJ databases">
        <title>Update maize B73 reference genome by single molecule sequencing technologies.</title>
        <authorList>
            <consortium name="Maize Genome Sequencing Project"/>
            <person name="Ware D."/>
        </authorList>
    </citation>
    <scope>NUCLEOTIDE SEQUENCE</scope>
    <source>
        <tissue evidence="10">Seedling</tissue>
    </source>
</reference>
<dbReference type="PANTHER" id="PTHR21461:SF55">
    <property type="entry name" value="GLYCOSYLTRANSFERASE FAMILY 92 PROTEIN"/>
    <property type="match status" value="1"/>
</dbReference>
<evidence type="ECO:0000256" key="2">
    <source>
        <dbReference type="ARBA" id="ARBA00007647"/>
    </source>
</evidence>
<sequence length="284" mass="32291">MNLRPGRLGVASRYQCVFGRDLWKPKQRVLTSPVISAAQEVFRCVTPARVRRHLRMTTDPNGNGNGNDKPMLVSIRTKGQRDSTLPSIAEPEPLPPRHNYRHHRRRPKAHSMCVCTMLRNQARFLREWIIYHSRIGVERWFIYDNNSDDGIEQVLGTMDPSTHNVTRHLWDSLPQLRALGADQNPQARRDDGLHLPARRAGAPQVDREARRAEPVARQRGAPLPPEGRREVRERRAGRHARQPLQVPGLGGVQGQVLRARRDLRRRLAGRGERRVQGQGAGAGD</sequence>
<gene>
    <name evidence="10" type="ORF">ZEAMMB73_Zm00001d049643</name>
</gene>
<feature type="region of interest" description="Disordered" evidence="9">
    <location>
        <begin position="79"/>
        <end position="105"/>
    </location>
</feature>
<evidence type="ECO:0000256" key="5">
    <source>
        <dbReference type="ARBA" id="ARBA00022692"/>
    </source>
</evidence>
<name>A0A1D6PWT3_MAIZE</name>
<comment type="subcellular location">
    <subcellularLocation>
        <location evidence="1">Membrane</location>
        <topology evidence="1">Single-pass membrane protein</topology>
    </subcellularLocation>
</comment>
<keyword evidence="7" id="KW-0472">Membrane</keyword>
<evidence type="ECO:0000256" key="4">
    <source>
        <dbReference type="ARBA" id="ARBA00022679"/>
    </source>
</evidence>
<evidence type="ECO:0000256" key="9">
    <source>
        <dbReference type="SAM" id="MobiDB-lite"/>
    </source>
</evidence>
<proteinExistence type="inferred from homology"/>
<accession>A0A1D6PWT3</accession>
<evidence type="ECO:0000256" key="3">
    <source>
        <dbReference type="ARBA" id="ARBA00022676"/>
    </source>
</evidence>
<dbReference type="GO" id="GO:0016020">
    <property type="term" value="C:membrane"/>
    <property type="evidence" value="ECO:0007669"/>
    <property type="project" value="UniProtKB-SubCell"/>
</dbReference>
<comment type="similarity">
    <text evidence="2 8">Belongs to the glycosyltransferase 92 family.</text>
</comment>